<reference evidence="1 2" key="2">
    <citation type="journal article" date="2019" name="G3 (Bethesda)">
        <title>Hybrid Assembly of the Genome of the Entomopathogenic Nematode Steinernema carpocapsae Identifies the X-Chromosome.</title>
        <authorList>
            <person name="Serra L."/>
            <person name="Macchietto M."/>
            <person name="Macias-Munoz A."/>
            <person name="McGill C.J."/>
            <person name="Rodriguez I.M."/>
            <person name="Rodriguez B."/>
            <person name="Murad R."/>
            <person name="Mortazavi A."/>
        </authorList>
    </citation>
    <scope>NUCLEOTIDE SEQUENCE [LARGE SCALE GENOMIC DNA]</scope>
    <source>
        <strain evidence="1 2">ALL</strain>
    </source>
</reference>
<protein>
    <submittedName>
        <fullName evidence="1">Uncharacterized protein</fullName>
    </submittedName>
</protein>
<dbReference type="AlphaFoldDB" id="A0A4U8UQJ2"/>
<accession>A0A4U8UQJ2</accession>
<proteinExistence type="predicted"/>
<comment type="caution">
    <text evidence="1">The sequence shown here is derived from an EMBL/GenBank/DDBJ whole genome shotgun (WGS) entry which is preliminary data.</text>
</comment>
<keyword evidence="2" id="KW-1185">Reference proteome</keyword>
<reference evidence="1 2" key="1">
    <citation type="journal article" date="2015" name="Genome Biol.">
        <title>Comparative genomics of Steinernema reveals deeply conserved gene regulatory networks.</title>
        <authorList>
            <person name="Dillman A.R."/>
            <person name="Macchietto M."/>
            <person name="Porter C.F."/>
            <person name="Rogers A."/>
            <person name="Williams B."/>
            <person name="Antoshechkin I."/>
            <person name="Lee M.M."/>
            <person name="Goodwin Z."/>
            <person name="Lu X."/>
            <person name="Lewis E.E."/>
            <person name="Goodrich-Blair H."/>
            <person name="Stock S.P."/>
            <person name="Adams B.J."/>
            <person name="Sternberg P.W."/>
            <person name="Mortazavi A."/>
        </authorList>
    </citation>
    <scope>NUCLEOTIDE SEQUENCE [LARGE SCALE GENOMIC DNA]</scope>
    <source>
        <strain evidence="1 2">ALL</strain>
    </source>
</reference>
<dbReference type="EMBL" id="AZBU02000001">
    <property type="protein sequence ID" value="TMS34675.1"/>
    <property type="molecule type" value="Genomic_DNA"/>
</dbReference>
<dbReference type="EMBL" id="CM016762">
    <property type="protein sequence ID" value="TMS34675.1"/>
    <property type="molecule type" value="Genomic_DNA"/>
</dbReference>
<evidence type="ECO:0000313" key="1">
    <source>
        <dbReference type="EMBL" id="TMS34675.1"/>
    </source>
</evidence>
<sequence>MALILYAMHESPLRLVRDALTLHAPLAPRSTPVIDTRLCPHGLIVICLSPPVAATLPCNNNSASTFPRSSSVSVMLFERRRRYPVFLLDQRFSSIIDQHEKSGFFIFGLVFSKTLQVTPDYILFKIKSCYVA</sequence>
<organism evidence="1 2">
    <name type="scientific">Steinernema carpocapsae</name>
    <name type="common">Entomopathogenic nematode</name>
    <dbReference type="NCBI Taxonomy" id="34508"/>
    <lineage>
        <taxon>Eukaryota</taxon>
        <taxon>Metazoa</taxon>
        <taxon>Ecdysozoa</taxon>
        <taxon>Nematoda</taxon>
        <taxon>Chromadorea</taxon>
        <taxon>Rhabditida</taxon>
        <taxon>Tylenchina</taxon>
        <taxon>Panagrolaimomorpha</taxon>
        <taxon>Strongyloidoidea</taxon>
        <taxon>Steinernematidae</taxon>
        <taxon>Steinernema</taxon>
    </lineage>
</organism>
<name>A0A4U8UQJ2_STECR</name>
<gene>
    <name evidence="1" type="ORF">L596_002214</name>
</gene>
<evidence type="ECO:0000313" key="2">
    <source>
        <dbReference type="Proteomes" id="UP000298663"/>
    </source>
</evidence>
<dbReference type="Proteomes" id="UP000298663">
    <property type="component" value="Chromosome X"/>
</dbReference>